<gene>
    <name evidence="1" type="ORF">SAMN05216285_2944</name>
</gene>
<proteinExistence type="predicted"/>
<keyword evidence="2" id="KW-1185">Reference proteome</keyword>
<name>A0A1I0PU40_9EURY</name>
<protein>
    <submittedName>
        <fullName evidence="1">Uncharacterized protein</fullName>
    </submittedName>
</protein>
<evidence type="ECO:0000313" key="1">
    <source>
        <dbReference type="EMBL" id="SEW17859.1"/>
    </source>
</evidence>
<organism evidence="1 2">
    <name type="scientific">Natrinema salifodinae</name>
    <dbReference type="NCBI Taxonomy" id="1202768"/>
    <lineage>
        <taxon>Archaea</taxon>
        <taxon>Methanobacteriati</taxon>
        <taxon>Methanobacteriota</taxon>
        <taxon>Stenosarchaea group</taxon>
        <taxon>Halobacteria</taxon>
        <taxon>Halobacteriales</taxon>
        <taxon>Natrialbaceae</taxon>
        <taxon>Natrinema</taxon>
    </lineage>
</organism>
<reference evidence="2" key="1">
    <citation type="submission" date="2016-10" db="EMBL/GenBank/DDBJ databases">
        <authorList>
            <person name="Varghese N."/>
        </authorList>
    </citation>
    <scope>NUCLEOTIDE SEQUENCE [LARGE SCALE GENOMIC DNA]</scope>
    <source>
        <strain evidence="2">CGMCC 1.12284</strain>
    </source>
</reference>
<dbReference type="EMBL" id="FOIS01000003">
    <property type="protein sequence ID" value="SEW17859.1"/>
    <property type="molecule type" value="Genomic_DNA"/>
</dbReference>
<dbReference type="AlphaFoldDB" id="A0A1I0PU40"/>
<sequence>MDSARLVEGEWELKAGSYSVEYRFSSDDSYHRVTISEIEDLESEDVGMNIQLLGRSHSQPRVGFKLYQFTSDDQASKFVENVSQENVTETSG</sequence>
<evidence type="ECO:0000313" key="2">
    <source>
        <dbReference type="Proteomes" id="UP000183275"/>
    </source>
</evidence>
<dbReference type="Proteomes" id="UP000183275">
    <property type="component" value="Unassembled WGS sequence"/>
</dbReference>
<accession>A0A1I0PU40</accession>